<sequence>MIDLKRRLAAEALGSAALAAIVIGSGVMAERLAGGNVAVALLANTLATAAGLFALIVVFAPISGAHFNPALTLALALRRELRAREALAYGTVQIIAMLGGMLLAHAMFGLPAWLPSAKPRPGFAQALGEAVATFMLLTAVLGTRRRSLESAAATVALTIAAGYWFTSSTSFANPAITLARALSDTFAGIRVADVPSFLAGQFAGCLIASACAALLFDPAGEAGVATNPQRGR</sequence>
<evidence type="ECO:0000313" key="8">
    <source>
        <dbReference type="EMBL" id="GAA0717092.1"/>
    </source>
</evidence>
<comment type="caution">
    <text evidence="8">The sequence shown here is derived from an EMBL/GenBank/DDBJ whole genome shotgun (WGS) entry which is preliminary data.</text>
</comment>
<evidence type="ECO:0000256" key="3">
    <source>
        <dbReference type="ARBA" id="ARBA00022692"/>
    </source>
</evidence>
<reference evidence="9" key="1">
    <citation type="journal article" date="2019" name="Int. J. Syst. Evol. Microbiol.">
        <title>The Global Catalogue of Microorganisms (GCM) 10K type strain sequencing project: providing services to taxonomists for standard genome sequencing and annotation.</title>
        <authorList>
            <consortium name="The Broad Institute Genomics Platform"/>
            <consortium name="The Broad Institute Genome Sequencing Center for Infectious Disease"/>
            <person name="Wu L."/>
            <person name="Ma J."/>
        </authorList>
    </citation>
    <scope>NUCLEOTIDE SEQUENCE [LARGE SCALE GENOMIC DNA]</scope>
    <source>
        <strain evidence="9">JCM 15421</strain>
    </source>
</reference>
<evidence type="ECO:0000256" key="2">
    <source>
        <dbReference type="ARBA" id="ARBA00022448"/>
    </source>
</evidence>
<proteinExistence type="inferred from homology"/>
<evidence type="ECO:0000256" key="1">
    <source>
        <dbReference type="ARBA" id="ARBA00004141"/>
    </source>
</evidence>
<evidence type="ECO:0000256" key="4">
    <source>
        <dbReference type="ARBA" id="ARBA00022989"/>
    </source>
</evidence>
<dbReference type="EMBL" id="BAAAEU010000010">
    <property type="protein sequence ID" value="GAA0717092.1"/>
    <property type="molecule type" value="Genomic_DNA"/>
</dbReference>
<dbReference type="Pfam" id="PF00230">
    <property type="entry name" value="MIP"/>
    <property type="match status" value="1"/>
</dbReference>
<dbReference type="PROSITE" id="PS00221">
    <property type="entry name" value="MIP"/>
    <property type="match status" value="1"/>
</dbReference>
<dbReference type="Gene3D" id="1.20.1080.10">
    <property type="entry name" value="Glycerol uptake facilitator protein"/>
    <property type="match status" value="2"/>
</dbReference>
<evidence type="ECO:0000256" key="5">
    <source>
        <dbReference type="ARBA" id="ARBA00023136"/>
    </source>
</evidence>
<feature type="transmembrane region" description="Helical" evidence="7">
    <location>
        <begin position="122"/>
        <end position="141"/>
    </location>
</feature>
<keyword evidence="3 6" id="KW-0812">Transmembrane</keyword>
<accession>A0ABP3TSL8</accession>
<comment type="subcellular location">
    <subcellularLocation>
        <location evidence="1">Membrane</location>
        <topology evidence="1">Multi-pass membrane protein</topology>
    </subcellularLocation>
</comment>
<gene>
    <name evidence="8" type="ORF">GCM10009105_24040</name>
</gene>
<evidence type="ECO:0000256" key="7">
    <source>
        <dbReference type="SAM" id="Phobius"/>
    </source>
</evidence>
<evidence type="ECO:0000256" key="6">
    <source>
        <dbReference type="RuleBase" id="RU000477"/>
    </source>
</evidence>
<name>A0ABP3TSL8_9GAMM</name>
<keyword evidence="2 6" id="KW-0813">Transport</keyword>
<keyword evidence="9" id="KW-1185">Reference proteome</keyword>
<dbReference type="InterPro" id="IPR000425">
    <property type="entry name" value="MIP"/>
</dbReference>
<dbReference type="InterPro" id="IPR034294">
    <property type="entry name" value="Aquaporin_transptr"/>
</dbReference>
<evidence type="ECO:0000313" key="9">
    <source>
        <dbReference type="Proteomes" id="UP001501523"/>
    </source>
</evidence>
<feature type="transmembrane region" description="Helical" evidence="7">
    <location>
        <begin position="86"/>
        <end position="110"/>
    </location>
</feature>
<keyword evidence="4 7" id="KW-1133">Transmembrane helix</keyword>
<feature type="transmembrane region" description="Helical" evidence="7">
    <location>
        <begin position="39"/>
        <end position="65"/>
    </location>
</feature>
<keyword evidence="5 7" id="KW-0472">Membrane</keyword>
<dbReference type="SUPFAM" id="SSF81338">
    <property type="entry name" value="Aquaporin-like"/>
    <property type="match status" value="1"/>
</dbReference>
<dbReference type="RefSeq" id="WP_343791396.1">
    <property type="nucleotide sequence ID" value="NZ_BAAAEU010000010.1"/>
</dbReference>
<organism evidence="8 9">
    <name type="scientific">Dokdonella soli</name>
    <dbReference type="NCBI Taxonomy" id="529810"/>
    <lineage>
        <taxon>Bacteria</taxon>
        <taxon>Pseudomonadati</taxon>
        <taxon>Pseudomonadota</taxon>
        <taxon>Gammaproteobacteria</taxon>
        <taxon>Lysobacterales</taxon>
        <taxon>Rhodanobacteraceae</taxon>
        <taxon>Dokdonella</taxon>
    </lineage>
</organism>
<feature type="transmembrane region" description="Helical" evidence="7">
    <location>
        <begin position="148"/>
        <end position="166"/>
    </location>
</feature>
<protein>
    <submittedName>
        <fullName evidence="8">MIP/aquaporin family protein</fullName>
    </submittedName>
</protein>
<dbReference type="PRINTS" id="PR00783">
    <property type="entry name" value="MINTRINSICP"/>
</dbReference>
<dbReference type="PANTHER" id="PTHR45724:SF13">
    <property type="entry name" value="AQUAPORIN NIP1-1-RELATED"/>
    <property type="match status" value="1"/>
</dbReference>
<comment type="similarity">
    <text evidence="6">Belongs to the MIP/aquaporin (TC 1.A.8) family.</text>
</comment>
<dbReference type="PANTHER" id="PTHR45724">
    <property type="entry name" value="AQUAPORIN NIP2-1"/>
    <property type="match status" value="1"/>
</dbReference>
<dbReference type="InterPro" id="IPR022357">
    <property type="entry name" value="MIP_CS"/>
</dbReference>
<dbReference type="InterPro" id="IPR023271">
    <property type="entry name" value="Aquaporin-like"/>
</dbReference>
<dbReference type="Proteomes" id="UP001501523">
    <property type="component" value="Unassembled WGS sequence"/>
</dbReference>